<reference evidence="2 3" key="1">
    <citation type="journal article" date="2014" name="Curr. Biol.">
        <title>The genome of the clonal raider ant Cerapachys biroi.</title>
        <authorList>
            <person name="Oxley P.R."/>
            <person name="Ji L."/>
            <person name="Fetter-Pruneda I."/>
            <person name="McKenzie S.K."/>
            <person name="Li C."/>
            <person name="Hu H."/>
            <person name="Zhang G."/>
            <person name="Kronauer D.J."/>
        </authorList>
    </citation>
    <scope>NUCLEOTIDE SEQUENCE [LARGE SCALE GENOMIC DNA]</scope>
</reference>
<evidence type="ECO:0008006" key="4">
    <source>
        <dbReference type="Google" id="ProtNLM"/>
    </source>
</evidence>
<proteinExistence type="predicted"/>
<keyword evidence="3" id="KW-1185">Reference proteome</keyword>
<evidence type="ECO:0000256" key="1">
    <source>
        <dbReference type="SAM" id="SignalP"/>
    </source>
</evidence>
<evidence type="ECO:0000313" key="2">
    <source>
        <dbReference type="EMBL" id="EZA53465.1"/>
    </source>
</evidence>
<protein>
    <recommendedName>
        <fullName evidence="4">C2H2-type domain-containing protein</fullName>
    </recommendedName>
</protein>
<gene>
    <name evidence="2" type="ORF">X777_06546</name>
</gene>
<dbReference type="Proteomes" id="UP000053097">
    <property type="component" value="Unassembled WGS sequence"/>
</dbReference>
<feature type="chain" id="PRO_5001540955" description="C2H2-type domain-containing protein" evidence="1">
    <location>
        <begin position="18"/>
        <end position="60"/>
    </location>
</feature>
<dbReference type="AlphaFoldDB" id="A0A026WBN1"/>
<dbReference type="EMBL" id="KK107293">
    <property type="protein sequence ID" value="EZA53465.1"/>
    <property type="molecule type" value="Genomic_DNA"/>
</dbReference>
<feature type="signal peptide" evidence="1">
    <location>
        <begin position="1"/>
        <end position="17"/>
    </location>
</feature>
<sequence>MLLQNCILASAMSSANAIVTRASEETEDHDYVCNICDKFCFKMKNDLHMNTQIIYHRDGR</sequence>
<accession>A0A026WBN1</accession>
<keyword evidence="1" id="KW-0732">Signal</keyword>
<organism evidence="2 3">
    <name type="scientific">Ooceraea biroi</name>
    <name type="common">Clonal raider ant</name>
    <name type="synonym">Cerapachys biroi</name>
    <dbReference type="NCBI Taxonomy" id="2015173"/>
    <lineage>
        <taxon>Eukaryota</taxon>
        <taxon>Metazoa</taxon>
        <taxon>Ecdysozoa</taxon>
        <taxon>Arthropoda</taxon>
        <taxon>Hexapoda</taxon>
        <taxon>Insecta</taxon>
        <taxon>Pterygota</taxon>
        <taxon>Neoptera</taxon>
        <taxon>Endopterygota</taxon>
        <taxon>Hymenoptera</taxon>
        <taxon>Apocrita</taxon>
        <taxon>Aculeata</taxon>
        <taxon>Formicoidea</taxon>
        <taxon>Formicidae</taxon>
        <taxon>Dorylinae</taxon>
        <taxon>Ooceraea</taxon>
    </lineage>
</organism>
<evidence type="ECO:0000313" key="3">
    <source>
        <dbReference type="Proteomes" id="UP000053097"/>
    </source>
</evidence>
<name>A0A026WBN1_OOCBI</name>